<reference evidence="1 2" key="1">
    <citation type="submission" date="2020-03" db="EMBL/GenBank/DDBJ databases">
        <title>Rubrivivax benzoatilyticus JA2 (sequenced after 10 years sub-culturing).</title>
        <authorList>
            <person name="Gupta D."/>
            <person name="Chintalapati S."/>
            <person name="Chintalapati V.R."/>
        </authorList>
    </citation>
    <scope>NUCLEOTIDE SEQUENCE [LARGE SCALE GENOMIC DNA]</scope>
    <source>
        <strain evidence="1 2">JA2-Mal</strain>
    </source>
</reference>
<name>A0ABX0HZE2_9BURK</name>
<dbReference type="Proteomes" id="UP000802098">
    <property type="component" value="Unassembled WGS sequence"/>
</dbReference>
<sequence>MTAALRLRIQHDTDGTAELLVELQHKSYSGTGSAWFDARQLAEFGRRLATTYPLQREHPIELSGGYWSRSGSTIDQLHVGFKFYPIGGTGTIGVHVQLATDCRADERLESQFKVAAEIKTNYEELRRFGLALSSLAEGSTSLAELRANEA</sequence>
<comment type="caution">
    <text evidence="1">The sequence shown here is derived from an EMBL/GenBank/DDBJ whole genome shotgun (WGS) entry which is preliminary data.</text>
</comment>
<protein>
    <submittedName>
        <fullName evidence="1">Uncharacterized protein</fullName>
    </submittedName>
</protein>
<proteinExistence type="predicted"/>
<accession>A0ABX0HZE2</accession>
<dbReference type="RefSeq" id="WP_138938766.1">
    <property type="nucleotide sequence ID" value="NZ_JAAOCD010000014.1"/>
</dbReference>
<organism evidence="1 2">
    <name type="scientific">Rubrivivax benzoatilyticus</name>
    <dbReference type="NCBI Taxonomy" id="316997"/>
    <lineage>
        <taxon>Bacteria</taxon>
        <taxon>Pseudomonadati</taxon>
        <taxon>Pseudomonadota</taxon>
        <taxon>Betaproteobacteria</taxon>
        <taxon>Burkholderiales</taxon>
        <taxon>Sphaerotilaceae</taxon>
        <taxon>Rubrivivax</taxon>
    </lineage>
</organism>
<evidence type="ECO:0000313" key="2">
    <source>
        <dbReference type="Proteomes" id="UP000802098"/>
    </source>
</evidence>
<keyword evidence="2" id="KW-1185">Reference proteome</keyword>
<dbReference type="EMBL" id="JAAOCD010000014">
    <property type="protein sequence ID" value="NHL00372.1"/>
    <property type="molecule type" value="Genomic_DNA"/>
</dbReference>
<evidence type="ECO:0000313" key="1">
    <source>
        <dbReference type="EMBL" id="NHL00372.1"/>
    </source>
</evidence>
<gene>
    <name evidence="1" type="ORF">G7087_18475</name>
</gene>